<comment type="caution">
    <text evidence="1">The sequence shown here is derived from an EMBL/GenBank/DDBJ whole genome shotgun (WGS) entry which is preliminary data.</text>
</comment>
<evidence type="ECO:0008006" key="2">
    <source>
        <dbReference type="Google" id="ProtNLM"/>
    </source>
</evidence>
<dbReference type="Pfam" id="PF11739">
    <property type="entry name" value="YdbH-like"/>
    <property type="match status" value="1"/>
</dbReference>
<evidence type="ECO:0000313" key="1">
    <source>
        <dbReference type="EMBL" id="KKK52786.1"/>
    </source>
</evidence>
<proteinExistence type="predicted"/>
<name>A0A0F8YXQ1_9ZZZZ</name>
<organism evidence="1">
    <name type="scientific">marine sediment metagenome</name>
    <dbReference type="NCBI Taxonomy" id="412755"/>
    <lineage>
        <taxon>unclassified sequences</taxon>
        <taxon>metagenomes</taxon>
        <taxon>ecological metagenomes</taxon>
    </lineage>
</organism>
<sequence length="273" mass="30250">MFKRVGLIVGAVLLSILLLGYVFRLPLLQWAIAPELKKAGVTLNCLDFSITSELNIHADKVCVNYQNQQLQLTNITVNTKRIDIKNAVLMVKPLPKSDDANQLAKNLDLALPLNRPLISIKQLVVKSDELNKPLKISILEPTLNKFNVTGDINASATLAANKISGQFTINDTFLKQLLNTENTSIADVNFNTQQAFSFDGIELKLNGDISAQFAHAYGFSHTSQQCDVNVLTTGKLVTHFNLNSQVLMLNTDLLNNNITLTQCERDRIGAIYR</sequence>
<accession>A0A0F8YXQ1</accession>
<gene>
    <name evidence="1" type="ORF">LCGC14_3101400</name>
</gene>
<dbReference type="EMBL" id="LAZR01066842">
    <property type="protein sequence ID" value="KKK52786.1"/>
    <property type="molecule type" value="Genomic_DNA"/>
</dbReference>
<dbReference type="AlphaFoldDB" id="A0A0F8YXQ1"/>
<dbReference type="InterPro" id="IPR021730">
    <property type="entry name" value="YdbH"/>
</dbReference>
<protein>
    <recommendedName>
        <fullName evidence="2">AsmA domain-containing protein</fullName>
    </recommendedName>
</protein>
<reference evidence="1" key="1">
    <citation type="journal article" date="2015" name="Nature">
        <title>Complex archaea that bridge the gap between prokaryotes and eukaryotes.</title>
        <authorList>
            <person name="Spang A."/>
            <person name="Saw J.H."/>
            <person name="Jorgensen S.L."/>
            <person name="Zaremba-Niedzwiedzka K."/>
            <person name="Martijn J."/>
            <person name="Lind A.E."/>
            <person name="van Eijk R."/>
            <person name="Schleper C."/>
            <person name="Guy L."/>
            <person name="Ettema T.J."/>
        </authorList>
    </citation>
    <scope>NUCLEOTIDE SEQUENCE</scope>
</reference>